<dbReference type="GO" id="GO:0016851">
    <property type="term" value="F:magnesium chelatase activity"/>
    <property type="evidence" value="ECO:0007669"/>
    <property type="project" value="UniProtKB-EC"/>
</dbReference>
<evidence type="ECO:0000256" key="2">
    <source>
        <dbReference type="SAM" id="MobiDB-lite"/>
    </source>
</evidence>
<dbReference type="PANTHER" id="PTHR35023">
    <property type="entry name" value="CHELATASE-RELATED"/>
    <property type="match status" value="1"/>
</dbReference>
<keyword evidence="5" id="KW-1185">Reference proteome</keyword>
<dbReference type="SUPFAM" id="SSF53300">
    <property type="entry name" value="vWA-like"/>
    <property type="match status" value="1"/>
</dbReference>
<evidence type="ECO:0000313" key="5">
    <source>
        <dbReference type="Proteomes" id="UP000005233"/>
    </source>
</evidence>
<dbReference type="InterPro" id="IPR036465">
    <property type="entry name" value="vWFA_dom_sf"/>
</dbReference>
<dbReference type="STRING" id="1041930.Mtc_1711"/>
<dbReference type="Pfam" id="PF13519">
    <property type="entry name" value="VWA_2"/>
    <property type="match status" value="1"/>
</dbReference>
<dbReference type="HOGENOM" id="CLU_016684_2_1_2"/>
<dbReference type="Proteomes" id="UP000005233">
    <property type="component" value="Chromosome"/>
</dbReference>
<sequence length="262" mass="28629">MKSLIEKDSKVRDGQGRRSVTTSRDGKYIRSIIPQGEVTDLAIDATLRAAAPYQKNREGCLAIKIEAQDLRQKVRERKIGNTIVFIVDASGSMGAEARMTAVKGAILTLLMDAYQKRDKVGLIVFKGDRAELLLPPTQSVELARKYTEELPVGGKTPLVHGLTMGLDVIKKEMLKDKCIMPIAVLISDGKANVSMRGGKPVEEAVEAASLYREGHIKSLVIDSEKNFLSFGLAKRISEAMGAKYVKLEELDADAIVRGVGEM</sequence>
<feature type="domain" description="VWFA" evidence="3">
    <location>
        <begin position="82"/>
        <end position="262"/>
    </location>
</feature>
<dbReference type="eggNOG" id="arCOG06472">
    <property type="taxonomic scope" value="Archaea"/>
</dbReference>
<protein>
    <submittedName>
        <fullName evidence="4">Magnesium chelatase subunit ChlD</fullName>
        <ecNumber evidence="4">6.6.1.1</ecNumber>
    </submittedName>
</protein>
<dbReference type="RefSeq" id="WP_014406288.1">
    <property type="nucleotide sequence ID" value="NC_017034.1"/>
</dbReference>
<proteinExistence type="inferred from homology"/>
<dbReference type="AlphaFoldDB" id="H8I8Y6"/>
<dbReference type="EMBL" id="CP003243">
    <property type="protein sequence ID" value="AFD00457.1"/>
    <property type="molecule type" value="Genomic_DNA"/>
</dbReference>
<dbReference type="InterPro" id="IPR002035">
    <property type="entry name" value="VWF_A"/>
</dbReference>
<reference evidence="4 5" key="1">
    <citation type="journal article" date="2012" name="J. Bacteriol.">
        <title>Complete genome sequence of a thermophilic methanogen, Methanocella conradii HZ254, isolated from Chinese rice field soil.</title>
        <authorList>
            <person name="Lu Z."/>
            <person name="Lu Y."/>
        </authorList>
    </citation>
    <scope>NUCLEOTIDE SEQUENCE [LARGE SCALE GENOMIC DNA]</scope>
    <source>
        <strain evidence="5">DSM 24694 / JCM 17849 / CGMCC 1.5162 / HZ254</strain>
    </source>
</reference>
<dbReference type="GeneID" id="59387886"/>
<evidence type="ECO:0000259" key="3">
    <source>
        <dbReference type="PROSITE" id="PS50234"/>
    </source>
</evidence>
<keyword evidence="4" id="KW-0436">Ligase</keyword>
<organism evidence="4 5">
    <name type="scientific">Methanocella conradii (strain DSM 24694 / JCM 17849 / CGMCC 1.5162 / HZ254)</name>
    <dbReference type="NCBI Taxonomy" id="1041930"/>
    <lineage>
        <taxon>Archaea</taxon>
        <taxon>Methanobacteriati</taxon>
        <taxon>Methanobacteriota</taxon>
        <taxon>Stenosarchaea group</taxon>
        <taxon>Methanomicrobia</taxon>
        <taxon>Methanocellales</taxon>
        <taxon>Methanocellaceae</taxon>
        <taxon>Methanocella</taxon>
    </lineage>
</organism>
<gene>
    <name evidence="4" type="ordered locus">Mtc_1711</name>
</gene>
<accession>H8I8Y6</accession>
<feature type="region of interest" description="Disordered" evidence="2">
    <location>
        <begin position="1"/>
        <end position="23"/>
    </location>
</feature>
<dbReference type="PROSITE" id="PS50234">
    <property type="entry name" value="VWFA"/>
    <property type="match status" value="1"/>
</dbReference>
<dbReference type="InterPro" id="IPR052989">
    <property type="entry name" value="Mg-chelatase_DI-like"/>
</dbReference>
<name>H8I8Y6_METCZ</name>
<comment type="similarity">
    <text evidence="1">Belongs to the Mg-chelatase subunits D/I family.</text>
</comment>
<evidence type="ECO:0000313" key="4">
    <source>
        <dbReference type="EMBL" id="AFD00457.1"/>
    </source>
</evidence>
<feature type="compositionally biased region" description="Basic and acidic residues" evidence="2">
    <location>
        <begin position="1"/>
        <end position="16"/>
    </location>
</feature>
<dbReference type="OrthoDB" id="78267at2157"/>
<dbReference type="InterPro" id="IPR041702">
    <property type="entry name" value="BchD/ChlD_VWA"/>
</dbReference>
<dbReference type="SMART" id="SM00327">
    <property type="entry name" value="VWA"/>
    <property type="match status" value="1"/>
</dbReference>
<dbReference type="Gene3D" id="3.40.50.410">
    <property type="entry name" value="von Willebrand factor, type A domain"/>
    <property type="match status" value="1"/>
</dbReference>
<dbReference type="EC" id="6.6.1.1" evidence="4"/>
<dbReference type="KEGG" id="mez:Mtc_1711"/>
<dbReference type="PANTHER" id="PTHR35023:SF1">
    <property type="entry name" value="MG-PROTOPORPHYRIN IX CHELATASE"/>
    <property type="match status" value="1"/>
</dbReference>
<dbReference type="CDD" id="cd01451">
    <property type="entry name" value="vWA_Magnesium_chelatase"/>
    <property type="match status" value="1"/>
</dbReference>
<evidence type="ECO:0000256" key="1">
    <source>
        <dbReference type="ARBA" id="ARBA00005799"/>
    </source>
</evidence>